<proteinExistence type="predicted"/>
<reference evidence="1" key="2">
    <citation type="journal article" date="2015" name="Data Brief">
        <title>Shoot transcriptome of the giant reed, Arundo donax.</title>
        <authorList>
            <person name="Barrero R.A."/>
            <person name="Guerrero F.D."/>
            <person name="Moolhuijzen P."/>
            <person name="Goolsby J.A."/>
            <person name="Tidwell J."/>
            <person name="Bellgard S.E."/>
            <person name="Bellgard M.I."/>
        </authorList>
    </citation>
    <scope>NUCLEOTIDE SEQUENCE</scope>
    <source>
        <tissue evidence="1">Shoot tissue taken approximately 20 cm above the soil surface</tissue>
    </source>
</reference>
<accession>A0A0A8ZRR5</accession>
<evidence type="ECO:0000313" key="1">
    <source>
        <dbReference type="EMBL" id="JAD40393.1"/>
    </source>
</evidence>
<dbReference type="EMBL" id="GBRH01257502">
    <property type="protein sequence ID" value="JAD40393.1"/>
    <property type="molecule type" value="Transcribed_RNA"/>
</dbReference>
<sequence>MLGWWMKGNTALTGWRLNLGLCRGSSTMDAWLIC</sequence>
<protein>
    <submittedName>
        <fullName evidence="1">Uncharacterized protein</fullName>
    </submittedName>
</protein>
<reference evidence="1" key="1">
    <citation type="submission" date="2014-09" db="EMBL/GenBank/DDBJ databases">
        <authorList>
            <person name="Magalhaes I.L.F."/>
            <person name="Oliveira U."/>
            <person name="Santos F.R."/>
            <person name="Vidigal T.H.D.A."/>
            <person name="Brescovit A.D."/>
            <person name="Santos A.J."/>
        </authorList>
    </citation>
    <scope>NUCLEOTIDE SEQUENCE</scope>
    <source>
        <tissue evidence="1">Shoot tissue taken approximately 20 cm above the soil surface</tissue>
    </source>
</reference>
<dbReference type="AlphaFoldDB" id="A0A0A8ZRR5"/>
<name>A0A0A8ZRR5_ARUDO</name>
<organism evidence="1">
    <name type="scientific">Arundo donax</name>
    <name type="common">Giant reed</name>
    <name type="synonym">Donax arundinaceus</name>
    <dbReference type="NCBI Taxonomy" id="35708"/>
    <lineage>
        <taxon>Eukaryota</taxon>
        <taxon>Viridiplantae</taxon>
        <taxon>Streptophyta</taxon>
        <taxon>Embryophyta</taxon>
        <taxon>Tracheophyta</taxon>
        <taxon>Spermatophyta</taxon>
        <taxon>Magnoliopsida</taxon>
        <taxon>Liliopsida</taxon>
        <taxon>Poales</taxon>
        <taxon>Poaceae</taxon>
        <taxon>PACMAD clade</taxon>
        <taxon>Arundinoideae</taxon>
        <taxon>Arundineae</taxon>
        <taxon>Arundo</taxon>
    </lineage>
</organism>